<sequence length="319" mass="37667">MRTPTGFLMPMNNQNNIFEKPPLSINDQLERLSSRGVIIQDKDTARHHLYYISYYRFCGYAIEFEDGLVNGEKQYRNGTTFEQILDCYVFDRKLRLLVIDAIERIEIAIRTVMINELALKYNDAHWYLDKSLFLPKFNHGDLIQSIKKETQYKVPDGSIQDKKRERFIKHYYDKYQTPALPAVWMVAEVLPLGSWSMIFANLIDRENQKLICKHFDINYKVMTSWLHALTYLRNLCAHHSKLWNRNFTLKPLVANDYGQQLKKNSRFSAQAAILKIFLDVISPGSDWAKHLRMLISDHPNIDVNKMGFSEDWVRDSFWD</sequence>
<dbReference type="Pfam" id="PF07751">
    <property type="entry name" value="Abi_2"/>
    <property type="match status" value="1"/>
</dbReference>
<reference evidence="1 2" key="1">
    <citation type="submission" date="2015-11" db="EMBL/GenBank/DDBJ databases">
        <title>Genomic analysis of 38 Legionella species identifies large and diverse effector repertoires.</title>
        <authorList>
            <person name="Burstein D."/>
            <person name="Amaro F."/>
            <person name="Zusman T."/>
            <person name="Lifshitz Z."/>
            <person name="Cohen O."/>
            <person name="Gilbert J.A."/>
            <person name="Pupko T."/>
            <person name="Shuman H.A."/>
            <person name="Segal G."/>
        </authorList>
    </citation>
    <scope>NUCLEOTIDE SEQUENCE [LARGE SCALE GENOMIC DNA]</scope>
    <source>
        <strain evidence="1 2">PX-1-G2-E2</strain>
    </source>
</reference>
<proteinExistence type="predicted"/>
<name>A0A0W0VVF9_9GAMM</name>
<dbReference type="Proteomes" id="UP000054908">
    <property type="component" value="Unassembled WGS sequence"/>
</dbReference>
<dbReference type="PATRIC" id="fig|466.6.peg.3193"/>
<evidence type="ECO:0000313" key="2">
    <source>
        <dbReference type="Proteomes" id="UP000054908"/>
    </source>
</evidence>
<evidence type="ECO:0000313" key="1">
    <source>
        <dbReference type="EMBL" id="KTD24107.1"/>
    </source>
</evidence>
<protein>
    <submittedName>
        <fullName evidence="1">Phage AbiD protein</fullName>
    </submittedName>
</protein>
<dbReference type="STRING" id="466.Lmac_2980"/>
<comment type="caution">
    <text evidence="1">The sequence shown here is derived from an EMBL/GenBank/DDBJ whole genome shotgun (WGS) entry which is preliminary data.</text>
</comment>
<organism evidence="1 2">
    <name type="scientific">Legionella maceachernii</name>
    <dbReference type="NCBI Taxonomy" id="466"/>
    <lineage>
        <taxon>Bacteria</taxon>
        <taxon>Pseudomonadati</taxon>
        <taxon>Pseudomonadota</taxon>
        <taxon>Gammaproteobacteria</taxon>
        <taxon>Legionellales</taxon>
        <taxon>Legionellaceae</taxon>
        <taxon>Legionella</taxon>
    </lineage>
</organism>
<gene>
    <name evidence="1" type="primary">abiD</name>
    <name evidence="1" type="ORF">Lmac_2980</name>
</gene>
<dbReference type="EMBL" id="LNYL01000051">
    <property type="protein sequence ID" value="KTD24107.1"/>
    <property type="molecule type" value="Genomic_DNA"/>
</dbReference>
<dbReference type="OrthoDB" id="5363652at2"/>
<keyword evidence="2" id="KW-1185">Reference proteome</keyword>
<accession>A0A0W0VVF9</accession>
<dbReference type="AlphaFoldDB" id="A0A0W0VVF9"/>
<dbReference type="InterPro" id="IPR011664">
    <property type="entry name" value="Abi_system_AbiD/AbiF-like"/>
</dbReference>